<accession>A0ABR0SBF0</accession>
<comment type="caution">
    <text evidence="1">The sequence shown here is derived from an EMBL/GenBank/DDBJ whole genome shotgun (WGS) entry which is preliminary data.</text>
</comment>
<evidence type="ECO:0000313" key="1">
    <source>
        <dbReference type="EMBL" id="KAK5989284.1"/>
    </source>
</evidence>
<proteinExistence type="predicted"/>
<dbReference type="EMBL" id="JAVFKD010000015">
    <property type="protein sequence ID" value="KAK5989284.1"/>
    <property type="molecule type" value="Genomic_DNA"/>
</dbReference>
<keyword evidence="2" id="KW-1185">Reference proteome</keyword>
<gene>
    <name evidence="1" type="ORF">PT974_10795</name>
</gene>
<sequence>MASRVRTKTAPNNIVELINRTLDTTKHIRDVRIKVQGSSGETAESFLVLVRDAHGLQTAAVGKQVGAIVGLIQELESILDELADRSLSNNFLRHKLMDGDDYDSQLKDINSRFEKAIGQVSEEVVEAPVGLSENHPEGYRVAFNVPNDTNNKVNQVLKMNLALMEYLQKRQMVNQIAPDGTIALKLADVEQFKQRAPGKSSDEDLNHATELRNTSVDGNIVKDDFRLVTGNIDVGTNYISAFNGHTTVRNNRMGNNARILTGDVGGKAAQEMMKDFW</sequence>
<evidence type="ECO:0000313" key="2">
    <source>
        <dbReference type="Proteomes" id="UP001338125"/>
    </source>
</evidence>
<dbReference type="Proteomes" id="UP001338125">
    <property type="component" value="Unassembled WGS sequence"/>
</dbReference>
<reference evidence="1 2" key="1">
    <citation type="submission" date="2024-01" db="EMBL/GenBank/DDBJ databases">
        <title>Complete genome of Cladobotryum mycophilum ATHUM6906.</title>
        <authorList>
            <person name="Christinaki A.C."/>
            <person name="Myridakis A.I."/>
            <person name="Kouvelis V.N."/>
        </authorList>
    </citation>
    <scope>NUCLEOTIDE SEQUENCE [LARGE SCALE GENOMIC DNA]</scope>
    <source>
        <strain evidence="1 2">ATHUM6906</strain>
    </source>
</reference>
<protein>
    <submittedName>
        <fullName evidence="1">Uncharacterized protein</fullName>
    </submittedName>
</protein>
<name>A0ABR0SBF0_9HYPO</name>
<organism evidence="1 2">
    <name type="scientific">Cladobotryum mycophilum</name>
    <dbReference type="NCBI Taxonomy" id="491253"/>
    <lineage>
        <taxon>Eukaryota</taxon>
        <taxon>Fungi</taxon>
        <taxon>Dikarya</taxon>
        <taxon>Ascomycota</taxon>
        <taxon>Pezizomycotina</taxon>
        <taxon>Sordariomycetes</taxon>
        <taxon>Hypocreomycetidae</taxon>
        <taxon>Hypocreales</taxon>
        <taxon>Hypocreaceae</taxon>
        <taxon>Cladobotryum</taxon>
    </lineage>
</organism>